<dbReference type="AlphaFoldDB" id="A0A921KE53"/>
<evidence type="ECO:0008006" key="5">
    <source>
        <dbReference type="Google" id="ProtNLM"/>
    </source>
</evidence>
<keyword evidence="2" id="KW-1133">Transmembrane helix</keyword>
<evidence type="ECO:0000256" key="2">
    <source>
        <dbReference type="SAM" id="Phobius"/>
    </source>
</evidence>
<accession>A0A921KE53</accession>
<dbReference type="Gene3D" id="3.30.70.60">
    <property type="match status" value="1"/>
</dbReference>
<feature type="transmembrane region" description="Helical" evidence="2">
    <location>
        <begin position="12"/>
        <end position="32"/>
    </location>
</feature>
<dbReference type="Proteomes" id="UP000698173">
    <property type="component" value="Unassembled WGS sequence"/>
</dbReference>
<sequence>MTNLTKRQKETALVVLSILLFFTLAAYSYFLVYTPAKEANEQIKLSTSNERDVLFALRKQLAAKGQTDTASSQPLQLKLPTNPLEDAVLLQIGKAEIKSGTTVRGVSFSQGEFVIENPPEMVENVNQLLTEVVLQSNSYIGIEKFVEEIEKMERIFIIDSINFNAPGEVRDQELTEGLLEMTVAFSAFYRPDLVGLQHEVPKIDAPPPSEKIDPTPYNDVREEGDSK</sequence>
<evidence type="ECO:0000256" key="1">
    <source>
        <dbReference type="SAM" id="MobiDB-lite"/>
    </source>
</evidence>
<comment type="caution">
    <text evidence="3">The sequence shown here is derived from an EMBL/GenBank/DDBJ whole genome shotgun (WGS) entry which is preliminary data.</text>
</comment>
<organism evidence="3 4">
    <name type="scientific">Sporosarcina psychrophila</name>
    <name type="common">Bacillus psychrophilus</name>
    <dbReference type="NCBI Taxonomy" id="1476"/>
    <lineage>
        <taxon>Bacteria</taxon>
        <taxon>Bacillati</taxon>
        <taxon>Bacillota</taxon>
        <taxon>Bacilli</taxon>
        <taxon>Bacillales</taxon>
        <taxon>Caryophanaceae</taxon>
        <taxon>Sporosarcina</taxon>
    </lineage>
</organism>
<protein>
    <recommendedName>
        <fullName evidence="5">Pilus assembly protein PilO</fullName>
    </recommendedName>
</protein>
<feature type="region of interest" description="Disordered" evidence="1">
    <location>
        <begin position="200"/>
        <end position="227"/>
    </location>
</feature>
<keyword evidence="2" id="KW-0472">Membrane</keyword>
<name>A0A921KE53_SPOPS</name>
<evidence type="ECO:0000313" key="4">
    <source>
        <dbReference type="Proteomes" id="UP000698173"/>
    </source>
</evidence>
<proteinExistence type="predicted"/>
<keyword evidence="2" id="KW-0812">Transmembrane</keyword>
<dbReference type="InterPro" id="IPR014717">
    <property type="entry name" value="Transl_elong_EF1B/ribsomal_bS6"/>
</dbReference>
<dbReference type="EMBL" id="DYWT01000218">
    <property type="protein sequence ID" value="HJF32818.1"/>
    <property type="molecule type" value="Genomic_DNA"/>
</dbReference>
<reference evidence="3" key="1">
    <citation type="journal article" date="2021" name="PeerJ">
        <title>Extensive microbial diversity within the chicken gut microbiome revealed by metagenomics and culture.</title>
        <authorList>
            <person name="Gilroy R."/>
            <person name="Ravi A."/>
            <person name="Getino M."/>
            <person name="Pursley I."/>
            <person name="Horton D.L."/>
            <person name="Alikhan N.F."/>
            <person name="Baker D."/>
            <person name="Gharbi K."/>
            <person name="Hall N."/>
            <person name="Watson M."/>
            <person name="Adriaenssens E.M."/>
            <person name="Foster-Nyarko E."/>
            <person name="Jarju S."/>
            <person name="Secka A."/>
            <person name="Antonio M."/>
            <person name="Oren A."/>
            <person name="Chaudhuri R.R."/>
            <person name="La Ragione R."/>
            <person name="Hildebrand F."/>
            <person name="Pallen M.J."/>
        </authorList>
    </citation>
    <scope>NUCLEOTIDE SEQUENCE</scope>
    <source>
        <strain evidence="3">CHK171-7178</strain>
    </source>
</reference>
<evidence type="ECO:0000313" key="3">
    <source>
        <dbReference type="EMBL" id="HJF32818.1"/>
    </source>
</evidence>
<reference evidence="3" key="2">
    <citation type="submission" date="2021-09" db="EMBL/GenBank/DDBJ databases">
        <authorList>
            <person name="Gilroy R."/>
        </authorList>
    </citation>
    <scope>NUCLEOTIDE SEQUENCE</scope>
    <source>
        <strain evidence="3">CHK171-7178</strain>
    </source>
</reference>
<gene>
    <name evidence="3" type="ORF">K8V56_13730</name>
</gene>